<keyword evidence="8 13" id="KW-0472">Membrane</keyword>
<comment type="subunit">
    <text evidence="3 13">Monomer.</text>
</comment>
<evidence type="ECO:0000256" key="1">
    <source>
        <dbReference type="ARBA" id="ARBA00004459"/>
    </source>
</evidence>
<comment type="similarity">
    <text evidence="2 13">Belongs to the LolB family.</text>
</comment>
<keyword evidence="10 13" id="KW-0143">Chaperone</keyword>
<dbReference type="Proteomes" id="UP000316416">
    <property type="component" value="Chromosome"/>
</dbReference>
<name>A0ABX6V965_9GAMM</name>
<comment type="function">
    <text evidence="13">Plays a critical role in the incorporation of lipoproteins in the outer membrane after they are released by the LolA protein.</text>
</comment>
<evidence type="ECO:0000256" key="9">
    <source>
        <dbReference type="ARBA" id="ARBA00023139"/>
    </source>
</evidence>
<feature type="signal peptide" evidence="14">
    <location>
        <begin position="1"/>
        <end position="25"/>
    </location>
</feature>
<evidence type="ECO:0000256" key="4">
    <source>
        <dbReference type="ARBA" id="ARBA00016202"/>
    </source>
</evidence>
<dbReference type="InterPro" id="IPR029046">
    <property type="entry name" value="LolA/LolB/LppX"/>
</dbReference>
<keyword evidence="7 13" id="KW-0653">Protein transport</keyword>
<evidence type="ECO:0000256" key="14">
    <source>
        <dbReference type="SAM" id="SignalP"/>
    </source>
</evidence>
<dbReference type="RefSeq" id="WP_142870578.1">
    <property type="nucleotide sequence ID" value="NZ_CP045503.2"/>
</dbReference>
<keyword evidence="11 13" id="KW-0998">Cell outer membrane</keyword>
<dbReference type="HAMAP" id="MF_00233">
    <property type="entry name" value="LolB"/>
    <property type="match status" value="1"/>
</dbReference>
<dbReference type="SUPFAM" id="SSF89392">
    <property type="entry name" value="Prokaryotic lipoproteins and lipoprotein localization factors"/>
    <property type="match status" value="1"/>
</dbReference>
<keyword evidence="12 15" id="KW-0449">Lipoprotein</keyword>
<evidence type="ECO:0000256" key="5">
    <source>
        <dbReference type="ARBA" id="ARBA00022448"/>
    </source>
</evidence>
<keyword evidence="16" id="KW-1185">Reference proteome</keyword>
<dbReference type="EMBL" id="CP045503">
    <property type="protein sequence ID" value="QPG59218.1"/>
    <property type="molecule type" value="Genomic_DNA"/>
</dbReference>
<evidence type="ECO:0000256" key="8">
    <source>
        <dbReference type="ARBA" id="ARBA00023136"/>
    </source>
</evidence>
<evidence type="ECO:0000256" key="11">
    <source>
        <dbReference type="ARBA" id="ARBA00023237"/>
    </source>
</evidence>
<proteinExistence type="inferred from homology"/>
<dbReference type="Pfam" id="PF03550">
    <property type="entry name" value="LolB"/>
    <property type="match status" value="1"/>
</dbReference>
<sequence>MNNLSYLTKYSLLATLLCLSFLSGCTTTPINLVPINVDKVSQAKAWEMKGKLAVRTQNENFSTNLYWLHTQFRDELRLTTMLGTTILSLTTEQGLTRLEVDGKVYQHNDAQQLLTNVTGWSIPVQALPLWITGQASADDLIDSFDEKNRPVILTTPLQSPSWHVEFQQWQQQSGAELPRMLQLKRADLRLKIQVSQWQALANQNVSTNKQDLGLMPDESKK</sequence>
<evidence type="ECO:0000256" key="2">
    <source>
        <dbReference type="ARBA" id="ARBA00009696"/>
    </source>
</evidence>
<reference evidence="15" key="1">
    <citation type="submission" date="2021-07" db="EMBL/GenBank/DDBJ databases">
        <title>Shewanella sp. YLB-07 whole genome sequence.</title>
        <authorList>
            <person name="Yu L."/>
        </authorList>
    </citation>
    <scope>NUCLEOTIDE SEQUENCE</scope>
    <source>
        <strain evidence="15">YLB-08</strain>
    </source>
</reference>
<keyword evidence="9" id="KW-0564">Palmitate</keyword>
<evidence type="ECO:0000256" key="6">
    <source>
        <dbReference type="ARBA" id="ARBA00022729"/>
    </source>
</evidence>
<organism evidence="15 16">
    <name type="scientific">Shewanella eurypsychrophilus</name>
    <dbReference type="NCBI Taxonomy" id="2593656"/>
    <lineage>
        <taxon>Bacteria</taxon>
        <taxon>Pseudomonadati</taxon>
        <taxon>Pseudomonadota</taxon>
        <taxon>Gammaproteobacteria</taxon>
        <taxon>Alteromonadales</taxon>
        <taxon>Shewanellaceae</taxon>
        <taxon>Shewanella</taxon>
    </lineage>
</organism>
<gene>
    <name evidence="13 15" type="primary">lolB</name>
    <name evidence="15" type="ORF">FM038_018820</name>
</gene>
<accession>A0ABX6V965</accession>
<keyword evidence="6 14" id="KW-0732">Signal</keyword>
<dbReference type="InterPro" id="IPR004565">
    <property type="entry name" value="OM_lipoprot_LolB"/>
</dbReference>
<keyword evidence="5 13" id="KW-0813">Transport</keyword>
<evidence type="ECO:0000313" key="16">
    <source>
        <dbReference type="Proteomes" id="UP000316416"/>
    </source>
</evidence>
<protein>
    <recommendedName>
        <fullName evidence="4 13">Outer-membrane lipoprotein LolB</fullName>
    </recommendedName>
</protein>
<evidence type="ECO:0000256" key="13">
    <source>
        <dbReference type="HAMAP-Rule" id="MF_00233"/>
    </source>
</evidence>
<evidence type="ECO:0000313" key="15">
    <source>
        <dbReference type="EMBL" id="QPG59218.1"/>
    </source>
</evidence>
<evidence type="ECO:0000256" key="7">
    <source>
        <dbReference type="ARBA" id="ARBA00022927"/>
    </source>
</evidence>
<evidence type="ECO:0000256" key="3">
    <source>
        <dbReference type="ARBA" id="ARBA00011245"/>
    </source>
</evidence>
<dbReference type="NCBIfam" id="TIGR00548">
    <property type="entry name" value="lolB"/>
    <property type="match status" value="1"/>
</dbReference>
<evidence type="ECO:0000256" key="12">
    <source>
        <dbReference type="ARBA" id="ARBA00023288"/>
    </source>
</evidence>
<dbReference type="Gene3D" id="2.50.20.10">
    <property type="entry name" value="Lipoprotein localisation LolA/LolB/LppX"/>
    <property type="match status" value="1"/>
</dbReference>
<feature type="chain" id="PRO_5046916539" description="Outer-membrane lipoprotein LolB" evidence="14">
    <location>
        <begin position="26"/>
        <end position="221"/>
    </location>
</feature>
<dbReference type="CDD" id="cd16326">
    <property type="entry name" value="LolB"/>
    <property type="match status" value="1"/>
</dbReference>
<evidence type="ECO:0000256" key="10">
    <source>
        <dbReference type="ARBA" id="ARBA00023186"/>
    </source>
</evidence>
<comment type="subcellular location">
    <subcellularLocation>
        <location evidence="1">Cell outer membrane</location>
        <topology evidence="1">Lipid-anchor</topology>
    </subcellularLocation>
</comment>